<dbReference type="PANTHER" id="PTHR20854">
    <property type="entry name" value="INOSITOL MONOPHOSPHATASE"/>
    <property type="match status" value="1"/>
</dbReference>
<dbReference type="PRINTS" id="PR00377">
    <property type="entry name" value="IMPHPHTASES"/>
</dbReference>
<evidence type="ECO:0000313" key="3">
    <source>
        <dbReference type="Proteomes" id="UP001230253"/>
    </source>
</evidence>
<dbReference type="CDD" id="cd01638">
    <property type="entry name" value="CysQ"/>
    <property type="match status" value="1"/>
</dbReference>
<dbReference type="GO" id="GO:0052834">
    <property type="term" value="F:inositol monophosphate phosphatase activity"/>
    <property type="evidence" value="ECO:0007669"/>
    <property type="project" value="UniProtKB-EC"/>
</dbReference>
<accession>A0ABU0C6W6</accession>
<dbReference type="RefSeq" id="WP_307153087.1">
    <property type="nucleotide sequence ID" value="NZ_JAUSUK010000001.1"/>
</dbReference>
<evidence type="ECO:0000256" key="1">
    <source>
        <dbReference type="ARBA" id="ARBA00009759"/>
    </source>
</evidence>
<organism evidence="2 3">
    <name type="scientific">Rhodopseudomonas julia</name>
    <dbReference type="NCBI Taxonomy" id="200617"/>
    <lineage>
        <taxon>Bacteria</taxon>
        <taxon>Pseudomonadati</taxon>
        <taxon>Pseudomonadota</taxon>
        <taxon>Alphaproteobacteria</taxon>
        <taxon>Hyphomicrobiales</taxon>
        <taxon>Nitrobacteraceae</taxon>
        <taxon>Rhodopseudomonas</taxon>
    </lineage>
</organism>
<keyword evidence="3" id="KW-1185">Reference proteome</keyword>
<dbReference type="EMBL" id="JAUSUK010000001">
    <property type="protein sequence ID" value="MDQ0324832.1"/>
    <property type="molecule type" value="Genomic_DNA"/>
</dbReference>
<dbReference type="Gene3D" id="3.40.190.80">
    <property type="match status" value="1"/>
</dbReference>
<reference evidence="2 3" key="1">
    <citation type="submission" date="2023-07" db="EMBL/GenBank/DDBJ databases">
        <title>Genomic Encyclopedia of Type Strains, Phase IV (KMG-IV): sequencing the most valuable type-strain genomes for metagenomic binning, comparative biology and taxonomic classification.</title>
        <authorList>
            <person name="Goeker M."/>
        </authorList>
    </citation>
    <scope>NUCLEOTIDE SEQUENCE [LARGE SCALE GENOMIC DNA]</scope>
    <source>
        <strain evidence="2 3">DSM 11549</strain>
    </source>
</reference>
<dbReference type="Gene3D" id="3.30.540.10">
    <property type="entry name" value="Fructose-1,6-Bisphosphatase, subunit A, domain 1"/>
    <property type="match status" value="1"/>
</dbReference>
<keyword evidence="2" id="KW-0378">Hydrolase</keyword>
<dbReference type="SUPFAM" id="SSF56655">
    <property type="entry name" value="Carbohydrate phosphatase"/>
    <property type="match status" value="1"/>
</dbReference>
<dbReference type="Proteomes" id="UP001230253">
    <property type="component" value="Unassembled WGS sequence"/>
</dbReference>
<protein>
    <submittedName>
        <fullName evidence="2">Myo-inositol-1(Or 4)-monophosphatase</fullName>
        <ecNumber evidence="2">3.1.3.25</ecNumber>
    </submittedName>
</protein>
<dbReference type="EC" id="3.1.3.25" evidence="2"/>
<proteinExistence type="inferred from homology"/>
<name>A0ABU0C6W6_9BRAD</name>
<evidence type="ECO:0000313" key="2">
    <source>
        <dbReference type="EMBL" id="MDQ0324832.1"/>
    </source>
</evidence>
<comment type="similarity">
    <text evidence="1">Belongs to the inositol monophosphatase superfamily.</text>
</comment>
<sequence length="283" mass="31056">MDQSDTQISVDETERNRADRVLVAEAARRAGTLAMRHFRHDPENWSKAGGSPVCVADMEVDAFLRETLLAARPEYGWLSEETADNPRRLECRSVFVVDPIDGTRGFLAGDPHWCISIAVVRDGRPSAAVLFAPALDRLMTATLGEGASEAGEKITVASRHSLNDCAIAGPNSWFKSELWREHSVRPSRYLPSLAWRFASVADASFDAAFARPRAHDWDLAACDLLVHEAGGRLTALDGRPPVYNRAELRHGTLAAANPGLQDKLLAVLRRVEEERAARAGISH</sequence>
<dbReference type="PANTHER" id="PTHR20854:SF4">
    <property type="entry name" value="INOSITOL-1-MONOPHOSPHATASE-RELATED"/>
    <property type="match status" value="1"/>
</dbReference>
<dbReference type="InterPro" id="IPR000760">
    <property type="entry name" value="Inositol_monophosphatase-like"/>
</dbReference>
<dbReference type="Pfam" id="PF00459">
    <property type="entry name" value="Inositol_P"/>
    <property type="match status" value="1"/>
</dbReference>
<gene>
    <name evidence="2" type="ORF">J2R99_000681</name>
</gene>
<comment type="caution">
    <text evidence="2">The sequence shown here is derived from an EMBL/GenBank/DDBJ whole genome shotgun (WGS) entry which is preliminary data.</text>
</comment>